<dbReference type="InterPro" id="IPR036020">
    <property type="entry name" value="WW_dom_sf"/>
</dbReference>
<dbReference type="SUPFAM" id="SSF51045">
    <property type="entry name" value="WW domain"/>
    <property type="match status" value="1"/>
</dbReference>
<evidence type="ECO:0000256" key="1">
    <source>
        <dbReference type="SAM" id="Coils"/>
    </source>
</evidence>
<dbReference type="InterPro" id="IPR000048">
    <property type="entry name" value="IQ_motif_EF-hand-BS"/>
</dbReference>
<dbReference type="InterPro" id="IPR001202">
    <property type="entry name" value="WW_dom"/>
</dbReference>
<dbReference type="RefSeq" id="XP_009821507.1">
    <property type="nucleotide sequence ID" value="XM_009823205.1"/>
</dbReference>
<dbReference type="PROSITE" id="PS50096">
    <property type="entry name" value="IQ"/>
    <property type="match status" value="2"/>
</dbReference>
<dbReference type="STRING" id="112090.W4HB09"/>
<dbReference type="AlphaFoldDB" id="W4HB09"/>
<proteinExistence type="predicted"/>
<dbReference type="Gene3D" id="2.20.70.10">
    <property type="match status" value="1"/>
</dbReference>
<evidence type="ECO:0000313" key="3">
    <source>
        <dbReference type="EMBL" id="ETV89107.1"/>
    </source>
</evidence>
<dbReference type="Pfam" id="PF00612">
    <property type="entry name" value="IQ"/>
    <property type="match status" value="1"/>
</dbReference>
<dbReference type="GeneID" id="20802480"/>
<accession>W4HB09</accession>
<dbReference type="EMBL" id="KI913114">
    <property type="protein sequence ID" value="ETV89107.1"/>
    <property type="molecule type" value="Genomic_DNA"/>
</dbReference>
<dbReference type="SMART" id="SM00015">
    <property type="entry name" value="IQ"/>
    <property type="match status" value="3"/>
</dbReference>
<organism evidence="3">
    <name type="scientific">Aphanomyces astaci</name>
    <name type="common">Crayfish plague agent</name>
    <dbReference type="NCBI Taxonomy" id="112090"/>
    <lineage>
        <taxon>Eukaryota</taxon>
        <taxon>Sar</taxon>
        <taxon>Stramenopiles</taxon>
        <taxon>Oomycota</taxon>
        <taxon>Saprolegniomycetes</taxon>
        <taxon>Saprolegniales</taxon>
        <taxon>Verrucalvaceae</taxon>
        <taxon>Aphanomyces</taxon>
    </lineage>
</organism>
<dbReference type="VEuPathDB" id="FungiDB:H257_00484"/>
<evidence type="ECO:0000259" key="2">
    <source>
        <dbReference type="PROSITE" id="PS50020"/>
    </source>
</evidence>
<gene>
    <name evidence="3" type="ORF">H257_00484</name>
</gene>
<sequence>MTHADPLAGAASMAPPVRMRDHRRSLHAELELIQDEKNDTVESFAAKKWSEIFRLHLLLTKSKRFQHLTLGALYEHLYRAFPHQMVTKPRLIGVLRTICGIDATKFTSMDGESKALVKHLEGLHYCFESTNTQTSTSTSKLTIDSSTLHMNWRLLLLSLKLLREPMLPESAYFWFGFQLFSSPGLLDDSPHLWITRHDLYNIFNFAASSHVCCRVINQRIAQADNALPQSVLIRSQIQYEHFCQLQDHPVLHEVFETATQCTTYFIELMSPQIRHFVFQRRKFDKDRSKCRKFLSYYHTKSLRLYWALWLDQVQYRRHARRTVLRAMDQIAMSSRFQAFDKLRQHALRLVAATEIQRVYRGMRGRQRFLGAFTTLQAVLSIQRLYRDRGQFLKFVKLLKLKSKHAIKIQRIYRGRLGRIQARKQLLDFFATEMAKIQAQRDACAAADRRAAVRRIQVRLMTNPKGFVLCVVPRKRVLQRCYREHKTKVITKQADADNYDYQRVEMEMTRMLQVAERARQDHRAAVTAYFDQVREDTEAKVARDTIDARERHKVVVRRREREWAAILAQRKSKLDAVSTSKRDRKAARDVEWRQKIESRALTRRDKLVQVLLRPNSKDDDTLKTALLVKLDAKYKHIKASYKATGIYMASAEMQDRAQHDVLLDEMEAERARAREEWRVLELQIAKQEQDDADNERRMEIERETNERFRAATCIQRGVKVCLARKLLRSKVERAFEKVYDVPTGQVVYLNTRTNGMCPKPSCLGAKDLPLADKWYICPDISGDVYYYNPKTMRMSWTKPDACVFCDGCSVKFAAVYCPNHMKGRYMDPLNLCAACYDEQVAQDPGLAVNASSFDGATVTI</sequence>
<feature type="coiled-coil region" evidence="1">
    <location>
        <begin position="655"/>
        <end position="689"/>
    </location>
</feature>
<feature type="domain" description="WW" evidence="2">
    <location>
        <begin position="767"/>
        <end position="800"/>
    </location>
</feature>
<name>W4HB09_APHAT</name>
<keyword evidence="1" id="KW-0175">Coiled coil</keyword>
<protein>
    <recommendedName>
        <fullName evidence="2">WW domain-containing protein</fullName>
    </recommendedName>
</protein>
<dbReference type="SMART" id="SM00456">
    <property type="entry name" value="WW"/>
    <property type="match status" value="1"/>
</dbReference>
<dbReference type="PROSITE" id="PS50020">
    <property type="entry name" value="WW_DOMAIN_2"/>
    <property type="match status" value="1"/>
</dbReference>
<dbReference type="OrthoDB" id="167375at2759"/>
<reference evidence="3" key="1">
    <citation type="submission" date="2013-12" db="EMBL/GenBank/DDBJ databases">
        <title>The Genome Sequence of Aphanomyces astaci APO3.</title>
        <authorList>
            <consortium name="The Broad Institute Genomics Platform"/>
            <person name="Russ C."/>
            <person name="Tyler B."/>
            <person name="van West P."/>
            <person name="Dieguez-Uribeondo J."/>
            <person name="Young S.K."/>
            <person name="Zeng Q."/>
            <person name="Gargeya S."/>
            <person name="Fitzgerald M."/>
            <person name="Abouelleil A."/>
            <person name="Alvarado L."/>
            <person name="Chapman S.B."/>
            <person name="Gainer-Dewar J."/>
            <person name="Goldberg J."/>
            <person name="Griggs A."/>
            <person name="Gujja S."/>
            <person name="Hansen M."/>
            <person name="Howarth C."/>
            <person name="Imamovic A."/>
            <person name="Ireland A."/>
            <person name="Larimer J."/>
            <person name="McCowan C."/>
            <person name="Murphy C."/>
            <person name="Pearson M."/>
            <person name="Poon T.W."/>
            <person name="Priest M."/>
            <person name="Roberts A."/>
            <person name="Saif S."/>
            <person name="Shea T."/>
            <person name="Sykes S."/>
            <person name="Wortman J."/>
            <person name="Nusbaum C."/>
            <person name="Birren B."/>
        </authorList>
    </citation>
    <scope>NUCLEOTIDE SEQUENCE [LARGE SCALE GENOMIC DNA]</scope>
    <source>
        <strain evidence="3">APO3</strain>
    </source>
</reference>